<feature type="binding site" evidence="9">
    <location>
        <position position="203"/>
    </location>
    <ligand>
        <name>substrate</name>
    </ligand>
</feature>
<comment type="subcellular location">
    <subcellularLocation>
        <location evidence="9">Cytoplasm</location>
    </subcellularLocation>
</comment>
<dbReference type="EMBL" id="VLKW01000006">
    <property type="protein sequence ID" value="TWI45777.1"/>
    <property type="molecule type" value="Genomic_DNA"/>
</dbReference>
<feature type="binding site" evidence="9">
    <location>
        <begin position="231"/>
        <end position="232"/>
    </location>
    <ligand>
        <name>substrate</name>
    </ligand>
</feature>
<evidence type="ECO:0000313" key="13">
    <source>
        <dbReference type="Proteomes" id="UP000315112"/>
    </source>
</evidence>
<feature type="binding site" evidence="9">
    <location>
        <position position="66"/>
    </location>
    <ligand>
        <name>substrate</name>
    </ligand>
</feature>
<evidence type="ECO:0000256" key="7">
    <source>
        <dbReference type="ARBA" id="ARBA00023235"/>
    </source>
</evidence>
<proteinExistence type="inferred from homology"/>
<organism evidence="12 13">
    <name type="scientific">Pseudoduganella flava</name>
    <dbReference type="NCBI Taxonomy" id="871742"/>
    <lineage>
        <taxon>Bacteria</taxon>
        <taxon>Pseudomonadati</taxon>
        <taxon>Pseudomonadota</taxon>
        <taxon>Betaproteobacteria</taxon>
        <taxon>Burkholderiales</taxon>
        <taxon>Oxalobacteraceae</taxon>
        <taxon>Telluria group</taxon>
        <taxon>Pseudoduganella</taxon>
    </lineage>
</organism>
<comment type="subunit">
    <text evidence="9">Homodimer.</text>
</comment>
<feature type="binding site" evidence="9">
    <location>
        <begin position="221"/>
        <end position="222"/>
    </location>
    <ligand>
        <name>substrate</name>
    </ligand>
</feature>
<sequence length="287" mass="30818">MKLKFTKMHGAGNDFVVIDAINQQIDFTPTQWKALADRRFGVGADQLLVVEKSTNPSCDFRYRIFNSDGGEVEQCGNGARAFVKFVAEKGLTDRRSISVETMSGVIAPRLEDDGSVTVDMGAPVFEPARVPFDTEGLQGQPEGNDTLWPLVLELAGQKETVLVSVLSMGNPHAVQVVADVDAAPVELTGPLIEHHTHFPKRVNAGFMQLVNRHHVRLRVFERGAGETLACGTGACAAAVAGIRRGLLDSPVRVDARGGQLSIAWAGEGEPVYLTGPAVTVFEGEITV</sequence>
<dbReference type="PANTHER" id="PTHR31689:SF0">
    <property type="entry name" value="DIAMINOPIMELATE EPIMERASE"/>
    <property type="match status" value="1"/>
</dbReference>
<evidence type="ECO:0000256" key="8">
    <source>
        <dbReference type="ARBA" id="ARBA00051712"/>
    </source>
</evidence>
<reference evidence="12 13" key="1">
    <citation type="journal article" date="2015" name="Stand. Genomic Sci.">
        <title>Genomic Encyclopedia of Bacterial and Archaeal Type Strains, Phase III: the genomes of soil and plant-associated and newly described type strains.</title>
        <authorList>
            <person name="Whitman W.B."/>
            <person name="Woyke T."/>
            <person name="Klenk H.P."/>
            <person name="Zhou Y."/>
            <person name="Lilburn T.G."/>
            <person name="Beck B.J."/>
            <person name="De Vos P."/>
            <person name="Vandamme P."/>
            <person name="Eisen J.A."/>
            <person name="Garrity G."/>
            <person name="Hugenholtz P."/>
            <person name="Kyrpides N.C."/>
        </authorList>
    </citation>
    <scope>NUCLEOTIDE SEQUENCE [LARGE SCALE GENOMIC DNA]</scope>
    <source>
        <strain evidence="12 13">CGMCC 1.10685</strain>
    </source>
</reference>
<comment type="function">
    <text evidence="9">Catalyzes the stereoinversion of LL-2,6-diaminopimelate (L,L-DAP) to meso-diaminopimelate (meso-DAP), a precursor of L-lysine and an essential component of the bacterial peptidoglycan.</text>
</comment>
<feature type="binding site" evidence="9">
    <location>
        <begin position="76"/>
        <end position="77"/>
    </location>
    <ligand>
        <name>substrate</name>
    </ligand>
</feature>
<reference evidence="11 14" key="3">
    <citation type="submission" date="2019-12" db="EMBL/GenBank/DDBJ databases">
        <title>Draft Genome Sequences of Six Type Strains of the Genus Massilia.</title>
        <authorList>
            <person name="Miess H."/>
            <person name="Frediansyah A."/>
            <person name="Goeker M."/>
            <person name="Gross H."/>
        </authorList>
    </citation>
    <scope>NUCLEOTIDE SEQUENCE [LARGE SCALE GENOMIC DNA]</scope>
    <source>
        <strain evidence="11 14">DSM 26639</strain>
    </source>
</reference>
<feature type="active site" description="Proton donor" evidence="9">
    <location>
        <position position="75"/>
    </location>
</feature>
<dbReference type="Pfam" id="PF01678">
    <property type="entry name" value="DAP_epimerase"/>
    <property type="match status" value="2"/>
</dbReference>
<dbReference type="EMBL" id="CP046904">
    <property type="protein sequence ID" value="QGZ40704.1"/>
    <property type="molecule type" value="Genomic_DNA"/>
</dbReference>
<protein>
    <recommendedName>
        <fullName evidence="3 9">Diaminopimelate epimerase</fullName>
        <shortName evidence="9">DAP epimerase</shortName>
        <ecNumber evidence="3 9">5.1.1.7</ecNumber>
    </recommendedName>
    <alternativeName>
        <fullName evidence="9">PLP-independent amino acid racemase</fullName>
    </alternativeName>
</protein>
<feature type="binding site" evidence="9">
    <location>
        <position position="46"/>
    </location>
    <ligand>
        <name>substrate</name>
    </ligand>
</feature>
<feature type="active site" description="Proton acceptor" evidence="9">
    <location>
        <position position="230"/>
    </location>
</feature>
<dbReference type="Proteomes" id="UP000437862">
    <property type="component" value="Chromosome"/>
</dbReference>
<keyword evidence="4 9" id="KW-0963">Cytoplasm</keyword>
<keyword evidence="14" id="KW-1185">Reference proteome</keyword>
<feature type="binding site" evidence="9">
    <location>
        <position position="170"/>
    </location>
    <ligand>
        <name>substrate</name>
    </ligand>
</feature>
<evidence type="ECO:0000313" key="12">
    <source>
        <dbReference type="EMBL" id="TWI45777.1"/>
    </source>
</evidence>
<keyword evidence="6 9" id="KW-0457">Lysine biosynthesis</keyword>
<dbReference type="UniPathway" id="UPA00034">
    <property type="reaction ID" value="UER00025"/>
</dbReference>
<keyword evidence="5 9" id="KW-0028">Amino-acid biosynthesis</keyword>
<evidence type="ECO:0000313" key="14">
    <source>
        <dbReference type="Proteomes" id="UP000437862"/>
    </source>
</evidence>
<dbReference type="GO" id="GO:0009089">
    <property type="term" value="P:lysine biosynthetic process via diaminopimelate"/>
    <property type="evidence" value="ECO:0007669"/>
    <property type="project" value="UniProtKB-UniRule"/>
</dbReference>
<dbReference type="SUPFAM" id="SSF54506">
    <property type="entry name" value="Diaminopimelate epimerase-like"/>
    <property type="match status" value="1"/>
</dbReference>
<dbReference type="EC" id="5.1.1.7" evidence="3 9"/>
<feature type="site" description="Could be important to modulate the pK values of the two catalytic cysteine residues" evidence="9">
    <location>
        <position position="172"/>
    </location>
</feature>
<dbReference type="GO" id="GO:0008837">
    <property type="term" value="F:diaminopimelate epimerase activity"/>
    <property type="evidence" value="ECO:0007669"/>
    <property type="project" value="UniProtKB-UniRule"/>
</dbReference>
<evidence type="ECO:0000256" key="10">
    <source>
        <dbReference type="PROSITE-ProRule" id="PRU10125"/>
    </source>
</evidence>
<dbReference type="InterPro" id="IPR001653">
    <property type="entry name" value="DAP_epimerase_DapF"/>
</dbReference>
<dbReference type="HAMAP" id="MF_00197">
    <property type="entry name" value="DAP_epimerase"/>
    <property type="match status" value="1"/>
</dbReference>
<gene>
    <name evidence="9 11" type="primary">dapF</name>
    <name evidence="11" type="ORF">GO485_17630</name>
    <name evidence="12" type="ORF">IP92_03203</name>
</gene>
<evidence type="ECO:0000256" key="5">
    <source>
        <dbReference type="ARBA" id="ARBA00022605"/>
    </source>
</evidence>
<evidence type="ECO:0000256" key="3">
    <source>
        <dbReference type="ARBA" id="ARBA00013080"/>
    </source>
</evidence>
<name>A0A562PMX7_9BURK</name>
<dbReference type="PROSITE" id="PS01326">
    <property type="entry name" value="DAP_EPIMERASE"/>
    <property type="match status" value="1"/>
</dbReference>
<evidence type="ECO:0000256" key="4">
    <source>
        <dbReference type="ARBA" id="ARBA00022490"/>
    </source>
</evidence>
<evidence type="ECO:0000256" key="6">
    <source>
        <dbReference type="ARBA" id="ARBA00023154"/>
    </source>
</evidence>
<dbReference type="Gene3D" id="3.10.310.10">
    <property type="entry name" value="Diaminopimelate Epimerase, Chain A, domain 1"/>
    <property type="match status" value="2"/>
</dbReference>
<feature type="site" description="Could be important to modulate the pK values of the two catalytic cysteine residues" evidence="9">
    <location>
        <position position="221"/>
    </location>
</feature>
<evidence type="ECO:0000256" key="9">
    <source>
        <dbReference type="HAMAP-Rule" id="MF_00197"/>
    </source>
</evidence>
<dbReference type="AlphaFoldDB" id="A0A562PMX7"/>
<feature type="active site" evidence="10">
    <location>
        <position position="75"/>
    </location>
</feature>
<dbReference type="GO" id="GO:0005829">
    <property type="term" value="C:cytosol"/>
    <property type="evidence" value="ECO:0007669"/>
    <property type="project" value="TreeGrafter"/>
</dbReference>
<dbReference type="InterPro" id="IPR018510">
    <property type="entry name" value="DAP_epimerase_AS"/>
</dbReference>
<comment type="pathway">
    <text evidence="1 9">Amino-acid biosynthesis; L-lysine biosynthesis via DAP pathway; DL-2,6-diaminopimelate from LL-2,6-diaminopimelate: step 1/1.</text>
</comment>
<keyword evidence="7 9" id="KW-0413">Isomerase</keyword>
<reference evidence="12" key="2">
    <citation type="submission" date="2019-07" db="EMBL/GenBank/DDBJ databases">
        <authorList>
            <person name="Whitman W."/>
            <person name="Huntemann M."/>
            <person name="Clum A."/>
            <person name="Pillay M."/>
            <person name="Palaniappan K."/>
            <person name="Varghese N."/>
            <person name="Mikhailova N."/>
            <person name="Stamatis D."/>
            <person name="Reddy T."/>
            <person name="Daum C."/>
            <person name="Shapiro N."/>
            <person name="Ivanova N."/>
            <person name="Kyrpides N."/>
            <person name="Woyke T."/>
        </authorList>
    </citation>
    <scope>NUCLEOTIDE SEQUENCE</scope>
    <source>
        <strain evidence="12">CGMCC 1.10685</strain>
    </source>
</reference>
<dbReference type="NCBIfam" id="TIGR00652">
    <property type="entry name" value="DapF"/>
    <property type="match status" value="1"/>
</dbReference>
<comment type="similarity">
    <text evidence="2 9">Belongs to the diaminopimelate epimerase family.</text>
</comment>
<dbReference type="PANTHER" id="PTHR31689">
    <property type="entry name" value="DIAMINOPIMELATE EPIMERASE, CHLOROPLASTIC"/>
    <property type="match status" value="1"/>
</dbReference>
<accession>A0A562PMX7</accession>
<dbReference type="OrthoDB" id="9805408at2"/>
<evidence type="ECO:0000313" key="11">
    <source>
        <dbReference type="EMBL" id="QGZ40704.1"/>
    </source>
</evidence>
<dbReference type="FunFam" id="3.10.310.10:FF:000001">
    <property type="entry name" value="Diaminopimelate epimerase"/>
    <property type="match status" value="1"/>
</dbReference>
<evidence type="ECO:0000256" key="2">
    <source>
        <dbReference type="ARBA" id="ARBA00010219"/>
    </source>
</evidence>
<dbReference type="Proteomes" id="UP000315112">
    <property type="component" value="Unassembled WGS sequence"/>
</dbReference>
<dbReference type="RefSeq" id="WP_145876720.1">
    <property type="nucleotide sequence ID" value="NZ_CP046904.1"/>
</dbReference>
<feature type="binding site" evidence="9">
    <location>
        <position position="13"/>
    </location>
    <ligand>
        <name>substrate</name>
    </ligand>
</feature>
<evidence type="ECO:0000256" key="1">
    <source>
        <dbReference type="ARBA" id="ARBA00005196"/>
    </source>
</evidence>
<comment type="catalytic activity">
    <reaction evidence="8 9">
        <text>(2S,6S)-2,6-diaminopimelate = meso-2,6-diaminopimelate</text>
        <dbReference type="Rhea" id="RHEA:15393"/>
        <dbReference type="ChEBI" id="CHEBI:57609"/>
        <dbReference type="ChEBI" id="CHEBI:57791"/>
        <dbReference type="EC" id="5.1.1.7"/>
    </reaction>
</comment>